<feature type="transmembrane region" description="Helical" evidence="2">
    <location>
        <begin position="235"/>
        <end position="263"/>
    </location>
</feature>
<name>A0A378LUT9_9GAMM</name>
<feature type="transmembrane region" description="Helical" evidence="2">
    <location>
        <begin position="125"/>
        <end position="145"/>
    </location>
</feature>
<sequence length="492" mass="54761">MTIDLRKPSQDLIIKLSKKKPHLVIALENKTSIDRSALIDWFGTASKIKSDDEEFFLIASLRASLLNDLNQSLSPNQTSNESKEGGFSAKAKYLLLALAGTIYFGCEGFDGVTAIMGVFSSIPTIAIFAAGTLFSILSIIVFYSFDLVEISKNLGVKSSDAPKLIDVLLDEFTQIKAIRLKLSQQKKEKSKKELEDDLLLAQMLLQRHNDLQHDREQLKKALNNPYLRAGRMITAAIAGIIFFSGGFFAGQTVALAIASLFVASIAATAWPIIVASIAVGLAALSVYWFVERPGIENLISRWKGLDKDKIDQLCEDKYVDRETAKLENLIAGIQKNINLLDKEEEAQAQIESLKLENGYLLGQVKELVSTQEHSKELLADHEKDQGIISQLQEELSQAKSRIEILESEKVSDHLKLEHASRQISELSEEIETLQQVQESPKHKVVPIHFDDEPSQSAHVRNSMFHSLRRVKSTGNLLEAIQDKSASFSSFDH</sequence>
<dbReference type="EMBL" id="UGPB01000001">
    <property type="protein sequence ID" value="STY31038.1"/>
    <property type="molecule type" value="Genomic_DNA"/>
</dbReference>
<accession>A0A378LUT9</accession>
<dbReference type="RefSeq" id="WP_051635468.1">
    <property type="nucleotide sequence ID" value="NZ_CAAAIS010000009.1"/>
</dbReference>
<keyword evidence="2" id="KW-0812">Transmembrane</keyword>
<keyword evidence="1" id="KW-0175">Coiled coil</keyword>
<evidence type="ECO:0000256" key="2">
    <source>
        <dbReference type="SAM" id="Phobius"/>
    </source>
</evidence>
<evidence type="ECO:0000313" key="4">
    <source>
        <dbReference type="Proteomes" id="UP000255297"/>
    </source>
</evidence>
<gene>
    <name evidence="3" type="ORF">NCTC11532_02696</name>
</gene>
<evidence type="ECO:0000256" key="1">
    <source>
        <dbReference type="SAM" id="Coils"/>
    </source>
</evidence>
<keyword evidence="2" id="KW-1133">Transmembrane helix</keyword>
<evidence type="ECO:0000313" key="3">
    <source>
        <dbReference type="EMBL" id="STY31038.1"/>
    </source>
</evidence>
<feature type="coiled-coil region" evidence="1">
    <location>
        <begin position="323"/>
        <end position="356"/>
    </location>
</feature>
<feature type="coiled-coil region" evidence="1">
    <location>
        <begin position="175"/>
        <end position="221"/>
    </location>
</feature>
<dbReference type="OrthoDB" id="5653038at2"/>
<dbReference type="AlphaFoldDB" id="A0A378LUT9"/>
<keyword evidence="2" id="KW-0472">Membrane</keyword>
<protein>
    <submittedName>
        <fullName evidence="3">Coiled-coil protein</fullName>
    </submittedName>
</protein>
<reference evidence="3 4" key="1">
    <citation type="submission" date="2018-06" db="EMBL/GenBank/DDBJ databases">
        <authorList>
            <consortium name="Pathogen Informatics"/>
            <person name="Doyle S."/>
        </authorList>
    </citation>
    <scope>NUCLEOTIDE SEQUENCE [LARGE SCALE GENOMIC DNA]</scope>
    <source>
        <strain evidence="3 4">NCTC11532</strain>
    </source>
</reference>
<dbReference type="Proteomes" id="UP000255297">
    <property type="component" value="Unassembled WGS sequence"/>
</dbReference>
<feature type="transmembrane region" description="Helical" evidence="2">
    <location>
        <begin position="93"/>
        <end position="119"/>
    </location>
</feature>
<keyword evidence="4" id="KW-1185">Reference proteome</keyword>
<proteinExistence type="predicted"/>
<feature type="transmembrane region" description="Helical" evidence="2">
    <location>
        <begin position="269"/>
        <end position="290"/>
    </location>
</feature>
<feature type="coiled-coil region" evidence="1">
    <location>
        <begin position="381"/>
        <end position="436"/>
    </location>
</feature>
<organism evidence="3 4">
    <name type="scientific">Legionella wadsworthii</name>
    <dbReference type="NCBI Taxonomy" id="28088"/>
    <lineage>
        <taxon>Bacteria</taxon>
        <taxon>Pseudomonadati</taxon>
        <taxon>Pseudomonadota</taxon>
        <taxon>Gammaproteobacteria</taxon>
        <taxon>Legionellales</taxon>
        <taxon>Legionellaceae</taxon>
        <taxon>Legionella</taxon>
    </lineage>
</organism>